<dbReference type="Gene3D" id="2.60.40.1120">
    <property type="entry name" value="Carboxypeptidase-like, regulatory domain"/>
    <property type="match status" value="1"/>
</dbReference>
<keyword evidence="2 12" id="KW-0813">Transport</keyword>
<dbReference type="AlphaFoldDB" id="A0A4Q7YZH6"/>
<dbReference type="SUPFAM" id="SSF56935">
    <property type="entry name" value="Porins"/>
    <property type="match status" value="1"/>
</dbReference>
<feature type="domain" description="TonB-dependent receptor-like beta-barrel" evidence="15">
    <location>
        <begin position="350"/>
        <end position="770"/>
    </location>
</feature>
<evidence type="ECO:0000256" key="4">
    <source>
        <dbReference type="ARBA" id="ARBA00022496"/>
    </source>
</evidence>
<dbReference type="PROSITE" id="PS52016">
    <property type="entry name" value="TONB_DEPENDENT_REC_3"/>
    <property type="match status" value="1"/>
</dbReference>
<dbReference type="InterPro" id="IPR000531">
    <property type="entry name" value="Beta-barrel_TonB"/>
</dbReference>
<gene>
    <name evidence="17" type="ORF">BDD14_4180</name>
</gene>
<comment type="similarity">
    <text evidence="12 13">Belongs to the TonB-dependent receptor family.</text>
</comment>
<keyword evidence="18" id="KW-1185">Reference proteome</keyword>
<keyword evidence="8" id="KW-0406">Ion transport</keyword>
<proteinExistence type="inferred from homology"/>
<evidence type="ECO:0000313" key="18">
    <source>
        <dbReference type="Proteomes" id="UP000292958"/>
    </source>
</evidence>
<evidence type="ECO:0000256" key="5">
    <source>
        <dbReference type="ARBA" id="ARBA00022692"/>
    </source>
</evidence>
<dbReference type="InterPro" id="IPR012910">
    <property type="entry name" value="Plug_dom"/>
</dbReference>
<evidence type="ECO:0000259" key="16">
    <source>
        <dbReference type="Pfam" id="PF07715"/>
    </source>
</evidence>
<dbReference type="InterPro" id="IPR036942">
    <property type="entry name" value="Beta-barrel_TonB_sf"/>
</dbReference>
<evidence type="ECO:0000256" key="2">
    <source>
        <dbReference type="ARBA" id="ARBA00022448"/>
    </source>
</evidence>
<keyword evidence="5 12" id="KW-0812">Transmembrane</keyword>
<dbReference type="GO" id="GO:0009279">
    <property type="term" value="C:cell outer membrane"/>
    <property type="evidence" value="ECO:0007669"/>
    <property type="project" value="UniProtKB-SubCell"/>
</dbReference>
<evidence type="ECO:0000256" key="12">
    <source>
        <dbReference type="PROSITE-ProRule" id="PRU01360"/>
    </source>
</evidence>
<evidence type="ECO:0000256" key="10">
    <source>
        <dbReference type="ARBA" id="ARBA00023136"/>
    </source>
</evidence>
<evidence type="ECO:0000256" key="14">
    <source>
        <dbReference type="SAM" id="SignalP"/>
    </source>
</evidence>
<feature type="chain" id="PRO_5020457962" evidence="14">
    <location>
        <begin position="33"/>
        <end position="805"/>
    </location>
</feature>
<dbReference type="Gene3D" id="2.40.170.20">
    <property type="entry name" value="TonB-dependent receptor, beta-barrel domain"/>
    <property type="match status" value="1"/>
</dbReference>
<keyword evidence="11 12" id="KW-0998">Cell outer membrane</keyword>
<dbReference type="Proteomes" id="UP000292958">
    <property type="component" value="Unassembled WGS sequence"/>
</dbReference>
<evidence type="ECO:0000256" key="13">
    <source>
        <dbReference type="RuleBase" id="RU003357"/>
    </source>
</evidence>
<protein>
    <submittedName>
        <fullName evidence="17">Iron complex outermembrane receptor protein</fullName>
    </submittedName>
</protein>
<evidence type="ECO:0000259" key="15">
    <source>
        <dbReference type="Pfam" id="PF00593"/>
    </source>
</evidence>
<evidence type="ECO:0000313" key="17">
    <source>
        <dbReference type="EMBL" id="RZU42589.1"/>
    </source>
</evidence>
<evidence type="ECO:0000256" key="3">
    <source>
        <dbReference type="ARBA" id="ARBA00022452"/>
    </source>
</evidence>
<keyword evidence="10 12" id="KW-0472">Membrane</keyword>
<dbReference type="Pfam" id="PF00593">
    <property type="entry name" value="TonB_dep_Rec_b-barrel"/>
    <property type="match status" value="1"/>
</dbReference>
<dbReference type="GO" id="GO:0015344">
    <property type="term" value="F:siderophore uptake transmembrane transporter activity"/>
    <property type="evidence" value="ECO:0007669"/>
    <property type="project" value="TreeGrafter"/>
</dbReference>
<dbReference type="PANTHER" id="PTHR32552:SF68">
    <property type="entry name" value="FERRICHROME OUTER MEMBRANE TRANSPORTER_PHAGE RECEPTOR"/>
    <property type="match status" value="1"/>
</dbReference>
<sequence length="805" mass="87935">MAQTFATICMRFFLCFPLSLTLLLIFSGDSFAFAQAAMADGRVVDPSGAAVIHAKVTLMNSEDHVPISTVTSDSGSYHFQSITPALYSLTVEADGFARYQQTEINITRGRPEILDVRLQMESASQSVTVRVDELSLQQIPTVGKTETKLEDMPISVQIIGRDLMSAQGDVELKDAIRNSSGVVQGGSDGFGFGDRFQIRGLEARIYNDGFSDGDERNGIPHSLNGVERVEVLEGPGSSLFGSGPPGGTIDVVHFVPSPLLSYGGTFQSGSFGLFSGNGYITGPTIVHNLNYQLDGLAQHEDGFRSLGSADYELRPVLSWASRKNLFSFVADARELRATPDPAGLIYLNGQPITSVSREAKYSTPFSVGDQSLARVTLSDVWQARSNLTVTNRFSYMYRNLWILRNGDGGTVTGMVFSGRQLRKQHDLLSDFDYEAEPVWIFRTGRIRHTLLTGFEAQHQSVTANRATADLNNITNIFAPVVPETSTDGLVFLQDAKHSGFLDDLSANYFGLYATDQIDVTQRLKVRIGGRQDWWDTRLAPQVFVPGRILSGNALIEPPNVYTRDDSPFSWNAGAVYRILPGVSPFFGVARSNLVNFNSEATQNGVQAPESGLQYEAGVKVSALDNHLMFTAAGFDVKRNNVFTLVGDVPVFNDQKTQGGEANLQLLLGRRWNITANATGQHASLTDNPSNPAATGKRPVGVPQHIFNLWTTYDLKFAGIRGFRIGGGVTNRDRMYGDLLNTKFIPSFTTADAVLSYAVPRWNATFGVRNLADTRYFVAANGAGGFVGDARSVFGSLRWTFGSRHE</sequence>
<accession>A0A4Q7YZH6</accession>
<dbReference type="EMBL" id="SHKW01000001">
    <property type="protein sequence ID" value="RZU42589.1"/>
    <property type="molecule type" value="Genomic_DNA"/>
</dbReference>
<dbReference type="PANTHER" id="PTHR32552">
    <property type="entry name" value="FERRICHROME IRON RECEPTOR-RELATED"/>
    <property type="match status" value="1"/>
</dbReference>
<reference evidence="17 18" key="1">
    <citation type="submission" date="2019-02" db="EMBL/GenBank/DDBJ databases">
        <title>Genomic Encyclopedia of Archaeal and Bacterial Type Strains, Phase II (KMG-II): from individual species to whole genera.</title>
        <authorList>
            <person name="Goeker M."/>
        </authorList>
    </citation>
    <scope>NUCLEOTIDE SEQUENCE [LARGE SCALE GENOMIC DNA]</scope>
    <source>
        <strain evidence="17 18">DSM 18101</strain>
    </source>
</reference>
<keyword evidence="17" id="KW-0675">Receptor</keyword>
<evidence type="ECO:0000256" key="8">
    <source>
        <dbReference type="ARBA" id="ARBA00023065"/>
    </source>
</evidence>
<evidence type="ECO:0000256" key="1">
    <source>
        <dbReference type="ARBA" id="ARBA00004571"/>
    </source>
</evidence>
<evidence type="ECO:0000256" key="11">
    <source>
        <dbReference type="ARBA" id="ARBA00023237"/>
    </source>
</evidence>
<name>A0A4Q7YZH6_9BACT</name>
<keyword evidence="6 14" id="KW-0732">Signal</keyword>
<dbReference type="Pfam" id="PF07715">
    <property type="entry name" value="Plug"/>
    <property type="match status" value="1"/>
</dbReference>
<keyword evidence="4" id="KW-0410">Iron transport</keyword>
<feature type="domain" description="TonB-dependent receptor plug" evidence="16">
    <location>
        <begin position="149"/>
        <end position="248"/>
    </location>
</feature>
<feature type="signal peptide" evidence="14">
    <location>
        <begin position="1"/>
        <end position="32"/>
    </location>
</feature>
<dbReference type="Pfam" id="PF13620">
    <property type="entry name" value="CarboxypepD_reg"/>
    <property type="match status" value="1"/>
</dbReference>
<keyword evidence="7" id="KW-0408">Iron</keyword>
<dbReference type="SUPFAM" id="SSF49464">
    <property type="entry name" value="Carboxypeptidase regulatory domain-like"/>
    <property type="match status" value="1"/>
</dbReference>
<evidence type="ECO:0000256" key="9">
    <source>
        <dbReference type="ARBA" id="ARBA00023077"/>
    </source>
</evidence>
<keyword evidence="9 13" id="KW-0798">TonB box</keyword>
<dbReference type="InterPro" id="IPR008969">
    <property type="entry name" value="CarboxyPept-like_regulatory"/>
</dbReference>
<comment type="subcellular location">
    <subcellularLocation>
        <location evidence="1 12">Cell outer membrane</location>
        <topology evidence="1 12">Multi-pass membrane protein</topology>
    </subcellularLocation>
</comment>
<dbReference type="InterPro" id="IPR037066">
    <property type="entry name" value="Plug_dom_sf"/>
</dbReference>
<organism evidence="17 18">
    <name type="scientific">Edaphobacter modestus</name>
    <dbReference type="NCBI Taxonomy" id="388466"/>
    <lineage>
        <taxon>Bacteria</taxon>
        <taxon>Pseudomonadati</taxon>
        <taxon>Acidobacteriota</taxon>
        <taxon>Terriglobia</taxon>
        <taxon>Terriglobales</taxon>
        <taxon>Acidobacteriaceae</taxon>
        <taxon>Edaphobacter</taxon>
    </lineage>
</organism>
<keyword evidence="3 12" id="KW-1134">Transmembrane beta strand</keyword>
<evidence type="ECO:0000256" key="6">
    <source>
        <dbReference type="ARBA" id="ARBA00022729"/>
    </source>
</evidence>
<evidence type="ECO:0000256" key="7">
    <source>
        <dbReference type="ARBA" id="ARBA00023004"/>
    </source>
</evidence>
<comment type="caution">
    <text evidence="17">The sequence shown here is derived from an EMBL/GenBank/DDBJ whole genome shotgun (WGS) entry which is preliminary data.</text>
</comment>
<dbReference type="Gene3D" id="2.170.130.10">
    <property type="entry name" value="TonB-dependent receptor, plug domain"/>
    <property type="match status" value="1"/>
</dbReference>
<dbReference type="InterPro" id="IPR039426">
    <property type="entry name" value="TonB-dep_rcpt-like"/>
</dbReference>